<feature type="transmembrane region" description="Helical" evidence="1">
    <location>
        <begin position="62"/>
        <end position="82"/>
    </location>
</feature>
<keyword evidence="3" id="KW-1185">Reference proteome</keyword>
<accession>A0ABZ2N949</accession>
<dbReference type="EMBL" id="CP147404">
    <property type="protein sequence ID" value="WXB94069.1"/>
    <property type="molecule type" value="Genomic_DNA"/>
</dbReference>
<gene>
    <name evidence="2" type="ORF">WDJ61_05425</name>
</gene>
<reference evidence="2 3" key="1">
    <citation type="submission" date="2024-02" db="EMBL/GenBank/DDBJ databases">
        <title>Seven novel Bacillus-like species.</title>
        <authorList>
            <person name="Liu G."/>
        </authorList>
    </citation>
    <scope>NUCLEOTIDE SEQUENCE [LARGE SCALE GENOMIC DNA]</scope>
    <source>
        <strain evidence="2 3">FJAT-52991</strain>
    </source>
</reference>
<dbReference type="Proteomes" id="UP001387364">
    <property type="component" value="Chromosome"/>
</dbReference>
<sequence length="248" mass="27618">MSLTNVTLGNVVKKQYVFKLKSYIGALTALISVQLLAMFFSFNASSMSSTSREGLTVKITYYSADIVVIFTIVWAFIIASILPTKAYRNDDFTFVTNRVSSHISNILILFTLSMLGGITAISVSFLLRVIAYFFTDIQFTNINYLFHAPHHLLIGVIAASLYMFLFSALGYFAGTLVQLSRAFIFLLPILYLGPLLVGATSGRDMTAIYQFFFGESSILLFVIKVFITVALLFTCSIALSNRMEVRQV</sequence>
<organism evidence="2 3">
    <name type="scientific">Bacillus kandeliae</name>
    <dbReference type="NCBI Taxonomy" id="3129297"/>
    <lineage>
        <taxon>Bacteria</taxon>
        <taxon>Bacillati</taxon>
        <taxon>Bacillota</taxon>
        <taxon>Bacilli</taxon>
        <taxon>Bacillales</taxon>
        <taxon>Bacillaceae</taxon>
        <taxon>Bacillus</taxon>
    </lineage>
</organism>
<feature type="transmembrane region" description="Helical" evidence="1">
    <location>
        <begin position="151"/>
        <end position="172"/>
    </location>
</feature>
<evidence type="ECO:0008006" key="4">
    <source>
        <dbReference type="Google" id="ProtNLM"/>
    </source>
</evidence>
<evidence type="ECO:0000256" key="1">
    <source>
        <dbReference type="SAM" id="Phobius"/>
    </source>
</evidence>
<feature type="transmembrane region" description="Helical" evidence="1">
    <location>
        <begin position="179"/>
        <end position="198"/>
    </location>
</feature>
<feature type="transmembrane region" description="Helical" evidence="1">
    <location>
        <begin position="218"/>
        <end position="239"/>
    </location>
</feature>
<feature type="transmembrane region" description="Helical" evidence="1">
    <location>
        <begin position="23"/>
        <end position="42"/>
    </location>
</feature>
<name>A0ABZ2N949_9BACI</name>
<evidence type="ECO:0000313" key="2">
    <source>
        <dbReference type="EMBL" id="WXB94069.1"/>
    </source>
</evidence>
<dbReference type="RefSeq" id="WP_338753661.1">
    <property type="nucleotide sequence ID" value="NZ_CP147404.1"/>
</dbReference>
<proteinExistence type="predicted"/>
<evidence type="ECO:0000313" key="3">
    <source>
        <dbReference type="Proteomes" id="UP001387364"/>
    </source>
</evidence>
<keyword evidence="1" id="KW-0812">Transmembrane</keyword>
<keyword evidence="1" id="KW-1133">Transmembrane helix</keyword>
<keyword evidence="1" id="KW-0472">Membrane</keyword>
<feature type="transmembrane region" description="Helical" evidence="1">
    <location>
        <begin position="103"/>
        <end position="131"/>
    </location>
</feature>
<protein>
    <recommendedName>
        <fullName evidence="4">ABC transporter permease</fullName>
    </recommendedName>
</protein>